<comment type="caution">
    <text evidence="3">The sequence shown here is derived from an EMBL/GenBank/DDBJ whole genome shotgun (WGS) entry which is preliminary data.</text>
</comment>
<evidence type="ECO:0000313" key="3">
    <source>
        <dbReference type="EMBL" id="GLC25325.1"/>
    </source>
</evidence>
<dbReference type="AlphaFoldDB" id="A0AA37Q2D3"/>
<sequence length="229" mass="23611">MTLLRSLVGAAAMALSATVAAAQTTVTYLGGTTAESDGYHLIGPFNGTLQTLPGSAQSITMFCIDVLNDVSIGDSWTGVLTSLADPAATLSTTRHAAASDPTAMTKYRTTAWLTTQFGLHSSESWADIQHAIWNVWAPGQYAANAWDAAGASAAASGFAGFDFSNYWVLTDVTGVGQALGGAQEFIVPGIGGGGTGSVVPEPSTYLLMATGMVALAGVARRRRQSVRTR</sequence>
<dbReference type="RefSeq" id="WP_284349779.1">
    <property type="nucleotide sequence ID" value="NZ_BRXS01000003.1"/>
</dbReference>
<dbReference type="EMBL" id="BRXS01000003">
    <property type="protein sequence ID" value="GLC25325.1"/>
    <property type="molecule type" value="Genomic_DNA"/>
</dbReference>
<gene>
    <name evidence="3" type="ORF">rosag_18380</name>
</gene>
<dbReference type="InterPro" id="IPR013424">
    <property type="entry name" value="Ice-binding_C"/>
</dbReference>
<feature type="signal peptide" evidence="1">
    <location>
        <begin position="1"/>
        <end position="21"/>
    </location>
</feature>
<dbReference type="NCBIfam" id="TIGR02595">
    <property type="entry name" value="PEP_CTERM"/>
    <property type="match status" value="1"/>
</dbReference>
<keyword evidence="1" id="KW-0732">Signal</keyword>
<feature type="chain" id="PRO_5041369363" description="Ice-binding protein C-terminal domain-containing protein" evidence="1">
    <location>
        <begin position="22"/>
        <end position="229"/>
    </location>
</feature>
<evidence type="ECO:0000259" key="2">
    <source>
        <dbReference type="Pfam" id="PF07589"/>
    </source>
</evidence>
<dbReference type="Proteomes" id="UP001161325">
    <property type="component" value="Unassembled WGS sequence"/>
</dbReference>
<reference evidence="3" key="1">
    <citation type="submission" date="2022-08" db="EMBL/GenBank/DDBJ databases">
        <title>Draft genome sequencing of Roseisolibacter agri AW1220.</title>
        <authorList>
            <person name="Tobiishi Y."/>
            <person name="Tonouchi A."/>
        </authorList>
    </citation>
    <scope>NUCLEOTIDE SEQUENCE</scope>
    <source>
        <strain evidence="3">AW1220</strain>
    </source>
</reference>
<accession>A0AA37Q2D3</accession>
<evidence type="ECO:0000256" key="1">
    <source>
        <dbReference type="SAM" id="SignalP"/>
    </source>
</evidence>
<proteinExistence type="predicted"/>
<evidence type="ECO:0000313" key="4">
    <source>
        <dbReference type="Proteomes" id="UP001161325"/>
    </source>
</evidence>
<protein>
    <recommendedName>
        <fullName evidence="2">Ice-binding protein C-terminal domain-containing protein</fullName>
    </recommendedName>
</protein>
<organism evidence="3 4">
    <name type="scientific">Roseisolibacter agri</name>
    <dbReference type="NCBI Taxonomy" id="2014610"/>
    <lineage>
        <taxon>Bacteria</taxon>
        <taxon>Pseudomonadati</taxon>
        <taxon>Gemmatimonadota</taxon>
        <taxon>Gemmatimonadia</taxon>
        <taxon>Gemmatimonadales</taxon>
        <taxon>Gemmatimonadaceae</taxon>
        <taxon>Roseisolibacter</taxon>
    </lineage>
</organism>
<feature type="domain" description="Ice-binding protein C-terminal" evidence="2">
    <location>
        <begin position="199"/>
        <end position="223"/>
    </location>
</feature>
<keyword evidence="4" id="KW-1185">Reference proteome</keyword>
<name>A0AA37Q2D3_9BACT</name>
<dbReference type="Pfam" id="PF07589">
    <property type="entry name" value="PEP-CTERM"/>
    <property type="match status" value="1"/>
</dbReference>